<keyword evidence="1" id="KW-0732">Signal</keyword>
<evidence type="ECO:0000256" key="1">
    <source>
        <dbReference type="SAM" id="SignalP"/>
    </source>
</evidence>
<dbReference type="Gene3D" id="2.40.160.10">
    <property type="entry name" value="Porin"/>
    <property type="match status" value="1"/>
</dbReference>
<evidence type="ECO:0000313" key="2">
    <source>
        <dbReference type="EMBL" id="CAA6811770.1"/>
    </source>
</evidence>
<name>A0A6S6T8P6_9GAMM</name>
<feature type="signal peptide" evidence="1">
    <location>
        <begin position="1"/>
        <end position="17"/>
    </location>
</feature>
<proteinExistence type="predicted"/>
<dbReference type="AlphaFoldDB" id="A0A6S6T8P6"/>
<dbReference type="InterPro" id="IPR023614">
    <property type="entry name" value="Porin_dom_sf"/>
</dbReference>
<organism evidence="2">
    <name type="scientific">uncultured Thiotrichaceae bacterium</name>
    <dbReference type="NCBI Taxonomy" id="298394"/>
    <lineage>
        <taxon>Bacteria</taxon>
        <taxon>Pseudomonadati</taxon>
        <taxon>Pseudomonadota</taxon>
        <taxon>Gammaproteobacteria</taxon>
        <taxon>Thiotrichales</taxon>
        <taxon>Thiotrichaceae</taxon>
        <taxon>environmental samples</taxon>
    </lineage>
</organism>
<dbReference type="SUPFAM" id="SSF56935">
    <property type="entry name" value="Porins"/>
    <property type="match status" value="1"/>
</dbReference>
<accession>A0A6S6T8P6</accession>
<sequence>MLSSLLVLSCFSSVIYANETTNTTSVSGLLEIEVSYNDAASSSDINLATLELATEHRFNEKVDAQVLFLYEEGENDDNIAIDEATINVHPNNTTNVSAGRMYVPFGKFESMMVSDPQTLELAETQEEAILLAKQFGNITATAYVFKDDEDASDKIDDGGISLDYETDGFMTGISYISDVNNKSNANTQASGTAIYAVGTRNQLSLIAEHIALDTTSDGEKPKATNFEVGFDFGNDRAIAASYQTTSNALAAGLPKNATGLAYSMPVYDNTQFAAEYMQTENYAGENDKTVTLQVAYEF</sequence>
<dbReference type="NCBIfam" id="NF033652">
    <property type="entry name" value="LbtU_sider_porin"/>
    <property type="match status" value="1"/>
</dbReference>
<reference evidence="2" key="1">
    <citation type="submission" date="2020-01" db="EMBL/GenBank/DDBJ databases">
        <authorList>
            <person name="Meier V. D."/>
            <person name="Meier V D."/>
        </authorList>
    </citation>
    <scope>NUCLEOTIDE SEQUENCE</scope>
    <source>
        <strain evidence="2">HLG_WM_MAG_07</strain>
    </source>
</reference>
<protein>
    <submittedName>
        <fullName evidence="2">Porin</fullName>
    </submittedName>
</protein>
<dbReference type="EMBL" id="CACVAY010000050">
    <property type="protein sequence ID" value="CAA6811770.1"/>
    <property type="molecule type" value="Genomic_DNA"/>
</dbReference>
<feature type="chain" id="PRO_5027732546" evidence="1">
    <location>
        <begin position="18"/>
        <end position="298"/>
    </location>
</feature>
<gene>
    <name evidence="2" type="ORF">HELGO_WM14284</name>
</gene>